<feature type="region of interest" description="Disordered" evidence="1">
    <location>
        <begin position="249"/>
        <end position="282"/>
    </location>
</feature>
<feature type="region of interest" description="Disordered" evidence="1">
    <location>
        <begin position="1"/>
        <end position="224"/>
    </location>
</feature>
<feature type="compositionally biased region" description="Basic and acidic residues" evidence="1">
    <location>
        <begin position="160"/>
        <end position="184"/>
    </location>
</feature>
<keyword evidence="3" id="KW-1185">Reference proteome</keyword>
<organism evidence="2 3">
    <name type="scientific">Lobosporangium transversale</name>
    <dbReference type="NCBI Taxonomy" id="64571"/>
    <lineage>
        <taxon>Eukaryota</taxon>
        <taxon>Fungi</taxon>
        <taxon>Fungi incertae sedis</taxon>
        <taxon>Mucoromycota</taxon>
        <taxon>Mortierellomycotina</taxon>
        <taxon>Mortierellomycetes</taxon>
        <taxon>Mortierellales</taxon>
        <taxon>Mortierellaceae</taxon>
        <taxon>Lobosporangium</taxon>
    </lineage>
</organism>
<dbReference type="AlphaFoldDB" id="A0A1Y2GGR7"/>
<gene>
    <name evidence="2" type="ORF">BCR41DRAFT_357807</name>
</gene>
<protein>
    <submittedName>
        <fullName evidence="2">Uncharacterized protein</fullName>
    </submittedName>
</protein>
<dbReference type="RefSeq" id="XP_021879250.1">
    <property type="nucleotide sequence ID" value="XM_022024962.1"/>
</dbReference>
<feature type="compositionally biased region" description="Polar residues" evidence="1">
    <location>
        <begin position="93"/>
        <end position="118"/>
    </location>
</feature>
<name>A0A1Y2GGR7_9FUNG</name>
<comment type="caution">
    <text evidence="2">The sequence shown here is derived from an EMBL/GenBank/DDBJ whole genome shotgun (WGS) entry which is preliminary data.</text>
</comment>
<accession>A0A1Y2GGR7</accession>
<reference evidence="2 3" key="1">
    <citation type="submission" date="2016-07" db="EMBL/GenBank/DDBJ databases">
        <title>Pervasive Adenine N6-methylation of Active Genes in Fungi.</title>
        <authorList>
            <consortium name="DOE Joint Genome Institute"/>
            <person name="Mondo S.J."/>
            <person name="Dannebaum R.O."/>
            <person name="Kuo R.C."/>
            <person name="Labutti K."/>
            <person name="Haridas S."/>
            <person name="Kuo A."/>
            <person name="Salamov A."/>
            <person name="Ahrendt S.R."/>
            <person name="Lipzen A."/>
            <person name="Sullivan W."/>
            <person name="Andreopoulos W.B."/>
            <person name="Clum A."/>
            <person name="Lindquist E."/>
            <person name="Daum C."/>
            <person name="Ramamoorthy G.K."/>
            <person name="Gryganskyi A."/>
            <person name="Culley D."/>
            <person name="Magnuson J.K."/>
            <person name="James T.Y."/>
            <person name="O'Malley M.A."/>
            <person name="Stajich J.E."/>
            <person name="Spatafora J.W."/>
            <person name="Visel A."/>
            <person name="Grigoriev I.V."/>
        </authorList>
    </citation>
    <scope>NUCLEOTIDE SEQUENCE [LARGE SCALE GENOMIC DNA]</scope>
    <source>
        <strain evidence="2 3">NRRL 3116</strain>
    </source>
</reference>
<feature type="compositionally biased region" description="Polar residues" evidence="1">
    <location>
        <begin position="1"/>
        <end position="24"/>
    </location>
</feature>
<dbReference type="InParanoid" id="A0A1Y2GGR7"/>
<dbReference type="EMBL" id="MCFF01000031">
    <property type="protein sequence ID" value="ORZ10343.1"/>
    <property type="molecule type" value="Genomic_DNA"/>
</dbReference>
<sequence>MSGYPNNNTAANENIQQQDQSDQLPITALINGVPLPAPSQVQPGADAQLGGQLDSVEYISSSRPPVGPLDLPSDDMANASPPAHLSHPPIQAQHGSTPQNDINKQSMGTQTEQQNNSPIVHVASEEAVAAARSAKAVDAADAAAQSRRGRRRSSLAVLADKFRDKPWSRSHSRGRDKSGEKDEFTQPLPRSRSNSSFGRRLSLTFSRHAHDEDEEEHAAAAGPYKAAKLAQQEYMAKIRAEQERLGITHNVDGLPIPQQDQGQRRRSSVTHLLGLDKPLLSR</sequence>
<evidence type="ECO:0000313" key="2">
    <source>
        <dbReference type="EMBL" id="ORZ10343.1"/>
    </source>
</evidence>
<proteinExistence type="predicted"/>
<evidence type="ECO:0000313" key="3">
    <source>
        <dbReference type="Proteomes" id="UP000193648"/>
    </source>
</evidence>
<feature type="compositionally biased region" description="Low complexity" evidence="1">
    <location>
        <begin position="120"/>
        <end position="146"/>
    </location>
</feature>
<evidence type="ECO:0000256" key="1">
    <source>
        <dbReference type="SAM" id="MobiDB-lite"/>
    </source>
</evidence>
<dbReference type="Proteomes" id="UP000193648">
    <property type="component" value="Unassembled WGS sequence"/>
</dbReference>
<dbReference type="GeneID" id="33566806"/>